<feature type="transmembrane region" description="Helical" evidence="3">
    <location>
        <begin position="311"/>
        <end position="334"/>
    </location>
</feature>
<feature type="compositionally biased region" description="Basic and acidic residues" evidence="2">
    <location>
        <begin position="413"/>
        <end position="427"/>
    </location>
</feature>
<keyword evidence="3" id="KW-1133">Transmembrane helix</keyword>
<reference evidence="4" key="1">
    <citation type="submission" date="2021-01" db="EMBL/GenBank/DDBJ databases">
        <authorList>
            <person name="Corre E."/>
            <person name="Pelletier E."/>
            <person name="Niang G."/>
            <person name="Scheremetjew M."/>
            <person name="Finn R."/>
            <person name="Kale V."/>
            <person name="Holt S."/>
            <person name="Cochrane G."/>
            <person name="Meng A."/>
            <person name="Brown T."/>
            <person name="Cohen L."/>
        </authorList>
    </citation>
    <scope>NUCLEOTIDE SEQUENCE</scope>
    <source>
        <strain evidence="4">CCMP494</strain>
    </source>
</reference>
<name>A0A7S0KIH7_MICPS</name>
<feature type="region of interest" description="Disordered" evidence="2">
    <location>
        <begin position="61"/>
        <end position="146"/>
    </location>
</feature>
<protein>
    <submittedName>
        <fullName evidence="4">Uncharacterized protein</fullName>
    </submittedName>
</protein>
<accession>A0A7S0KIH7</accession>
<proteinExistence type="predicted"/>
<keyword evidence="1" id="KW-0175">Coiled coil</keyword>
<feature type="compositionally biased region" description="Basic and acidic residues" evidence="2">
    <location>
        <begin position="514"/>
        <end position="524"/>
    </location>
</feature>
<feature type="coiled-coil region" evidence="1">
    <location>
        <begin position="1"/>
        <end position="28"/>
    </location>
</feature>
<sequence>MRQAELESDRLREELETVANHLAHERAERERDAARWRARESAANDRERLARTRIAALEEAISNAMHKTPKPGTAPRALAGAQPPAQTPSPAPFIGLSPPTSPRRAKNQNTNPTMSPRRHLRRDSLGDASDDDGRTPSGAIATHKPRRGVAASLNDLVHWRQPSRTAKVAGGGLYLWLCVGSLRTMPLPAGTVACYAFIFALAASLFTRLFQRVRRNLGFGLGIGGMDAAAMESSSDATRKKREARVRLLAAKFGGWVAASAAARAPVAAETWITAEAIVRWDRPVTTLKACFLLWFASAAARVWRISAGYTVALLWCALFTVPPFVAALGPAAGDAFVRAVTWYAGRWLNDRRVQLAIVGFVWSGTGVAGRTMLTMTLVIAFLAGAGSGGNGRGDGSRKACEEGGITAEDEAIDARRASPGGERREGVTVAGGVTIEEMPPSPGEPATPLGRVDPNVSAVAPSVRGGGAKQRAGSCGGDDSAKESRGGSLSASDEVLDLVPNDSALDLDLARDLAERGTRDSPKRTPPFVGGGEKDWSGGGSVSAARRRMIADRARRILEGDESD</sequence>
<keyword evidence="3" id="KW-0812">Transmembrane</keyword>
<feature type="region of interest" description="Disordered" evidence="2">
    <location>
        <begin position="389"/>
        <end position="496"/>
    </location>
</feature>
<feature type="region of interest" description="Disordered" evidence="2">
    <location>
        <begin position="514"/>
        <end position="548"/>
    </location>
</feature>
<dbReference type="AlphaFoldDB" id="A0A7S0KIH7"/>
<dbReference type="EMBL" id="HBEV01004903">
    <property type="protein sequence ID" value="CAD8582791.1"/>
    <property type="molecule type" value="Transcribed_RNA"/>
</dbReference>
<organism evidence="4">
    <name type="scientific">Micromonas pusilla</name>
    <name type="common">Picoplanktonic green alga</name>
    <name type="synonym">Chromulina pusilla</name>
    <dbReference type="NCBI Taxonomy" id="38833"/>
    <lineage>
        <taxon>Eukaryota</taxon>
        <taxon>Viridiplantae</taxon>
        <taxon>Chlorophyta</taxon>
        <taxon>Mamiellophyceae</taxon>
        <taxon>Mamiellales</taxon>
        <taxon>Mamiellaceae</taxon>
        <taxon>Micromonas</taxon>
    </lineage>
</organism>
<evidence type="ECO:0000256" key="3">
    <source>
        <dbReference type="SAM" id="Phobius"/>
    </source>
</evidence>
<keyword evidence="3" id="KW-0472">Membrane</keyword>
<evidence type="ECO:0000256" key="2">
    <source>
        <dbReference type="SAM" id="MobiDB-lite"/>
    </source>
</evidence>
<evidence type="ECO:0000313" key="4">
    <source>
        <dbReference type="EMBL" id="CAD8582791.1"/>
    </source>
</evidence>
<gene>
    <name evidence="4" type="ORF">MSP1404_LOCUS3743</name>
</gene>
<feature type="transmembrane region" description="Helical" evidence="3">
    <location>
        <begin position="187"/>
        <end position="206"/>
    </location>
</feature>
<feature type="transmembrane region" description="Helical" evidence="3">
    <location>
        <begin position="354"/>
        <end position="383"/>
    </location>
</feature>
<evidence type="ECO:0000256" key="1">
    <source>
        <dbReference type="SAM" id="Coils"/>
    </source>
</evidence>